<keyword evidence="1" id="KW-0732">Signal</keyword>
<evidence type="ECO:0000256" key="1">
    <source>
        <dbReference type="SAM" id="SignalP"/>
    </source>
</evidence>
<comment type="caution">
    <text evidence="2">The sequence shown here is derived from an EMBL/GenBank/DDBJ whole genome shotgun (WGS) entry which is preliminary data.</text>
</comment>
<dbReference type="OrthoDB" id="1201884at2"/>
<dbReference type="RefSeq" id="WP_147769823.1">
    <property type="nucleotide sequence ID" value="NZ_VRKQ01000020.1"/>
</dbReference>
<evidence type="ECO:0000313" key="3">
    <source>
        <dbReference type="Proteomes" id="UP000321080"/>
    </source>
</evidence>
<feature type="signal peptide" evidence="1">
    <location>
        <begin position="1"/>
        <end position="21"/>
    </location>
</feature>
<sequence>MKTKILILVTVFLTITSCSLSNDTNEGPVEVTLIHWNLINVTGGIAGVDNDFEVGDIVWNADEFNSVLAVNNSNTDNTIEDGLASGSYDFVLFEASGDIFTVIDGNEFGKIYISETDNTLLIIDQNELSFGPQADGFIYTFKITTSTIEI</sequence>
<dbReference type="AlphaFoldDB" id="A0A5C7GDY9"/>
<name>A0A5C7GDY9_9FLAO</name>
<keyword evidence="3" id="KW-1185">Reference proteome</keyword>
<dbReference type="Proteomes" id="UP000321080">
    <property type="component" value="Unassembled WGS sequence"/>
</dbReference>
<dbReference type="PROSITE" id="PS51257">
    <property type="entry name" value="PROKAR_LIPOPROTEIN"/>
    <property type="match status" value="1"/>
</dbReference>
<evidence type="ECO:0000313" key="2">
    <source>
        <dbReference type="EMBL" id="TXG34825.1"/>
    </source>
</evidence>
<dbReference type="EMBL" id="VRKQ01000020">
    <property type="protein sequence ID" value="TXG34825.1"/>
    <property type="molecule type" value="Genomic_DNA"/>
</dbReference>
<organism evidence="2 3">
    <name type="scientific">Seonamhaeicola maritimus</name>
    <dbReference type="NCBI Taxonomy" id="2591822"/>
    <lineage>
        <taxon>Bacteria</taxon>
        <taxon>Pseudomonadati</taxon>
        <taxon>Bacteroidota</taxon>
        <taxon>Flavobacteriia</taxon>
        <taxon>Flavobacteriales</taxon>
        <taxon>Flavobacteriaceae</taxon>
    </lineage>
</organism>
<evidence type="ECO:0008006" key="4">
    <source>
        <dbReference type="Google" id="ProtNLM"/>
    </source>
</evidence>
<reference evidence="2 3" key="1">
    <citation type="submission" date="2019-08" db="EMBL/GenBank/DDBJ databases">
        <title>Seonamhaeicola sediminis sp. nov., isolated from marine sediment.</title>
        <authorList>
            <person name="Cao W.R."/>
        </authorList>
    </citation>
    <scope>NUCLEOTIDE SEQUENCE [LARGE SCALE GENOMIC DNA]</scope>
    <source>
        <strain evidence="2 3">1505</strain>
    </source>
</reference>
<gene>
    <name evidence="2" type="ORF">FUA22_17125</name>
</gene>
<accession>A0A5C7GDY9</accession>
<proteinExistence type="predicted"/>
<feature type="chain" id="PRO_5022796572" description="Lipocalin-like domain-containing protein" evidence="1">
    <location>
        <begin position="22"/>
        <end position="150"/>
    </location>
</feature>
<protein>
    <recommendedName>
        <fullName evidence="4">Lipocalin-like domain-containing protein</fullName>
    </recommendedName>
</protein>